<keyword evidence="3" id="KW-0812">Transmembrane</keyword>
<feature type="domain" description="C-type lectin" evidence="4">
    <location>
        <begin position="105"/>
        <end position="213"/>
    </location>
</feature>
<dbReference type="Proteomes" id="UP001153269">
    <property type="component" value="Unassembled WGS sequence"/>
</dbReference>
<keyword evidence="2" id="KW-0175">Coiled coil</keyword>
<feature type="coiled-coil region" evidence="2">
    <location>
        <begin position="61"/>
        <end position="95"/>
    </location>
</feature>
<dbReference type="PROSITE" id="PS50041">
    <property type="entry name" value="C_TYPE_LECTIN_2"/>
    <property type="match status" value="1"/>
</dbReference>
<gene>
    <name evidence="5" type="ORF">PLEPLA_LOCUS5433</name>
</gene>
<sequence length="272" mass="30432">MDIGESKIGYKQFLGVGSSPRKSDIVLRNSSYRVATVCLGLLCVLMLAGIIGQSIHYQKVEKETQDNVKVIDKEKENLQDSLKALVDKMNKTMQDRKCVNGWQKFENSCYYTSNTKKSWQKSREYCQGKGADLAIITSQNEMNFINGLFGNDREVWIGLADEGVEGVWKWVDGTPLTLEFWGAGQPNSHKGTDQDCVEFWHRASGKGEWNDENSTGSHRVTWRGLCRNSGAAENRGFAGPGPFYQLGRATGGIRAPSYQDAENSSLGFWTYL</sequence>
<name>A0A9N7TT16_PLEPL</name>
<evidence type="ECO:0000313" key="6">
    <source>
        <dbReference type="Proteomes" id="UP001153269"/>
    </source>
</evidence>
<dbReference type="GO" id="GO:0030246">
    <property type="term" value="F:carbohydrate binding"/>
    <property type="evidence" value="ECO:0007669"/>
    <property type="project" value="UniProtKB-KW"/>
</dbReference>
<evidence type="ECO:0000256" key="2">
    <source>
        <dbReference type="SAM" id="Coils"/>
    </source>
</evidence>
<keyword evidence="3" id="KW-0472">Membrane</keyword>
<keyword evidence="3" id="KW-1133">Transmembrane helix</keyword>
<accession>A0A9N7TT16</accession>
<comment type="caution">
    <text evidence="5">The sequence shown here is derived from an EMBL/GenBank/DDBJ whole genome shotgun (WGS) entry which is preliminary data.</text>
</comment>
<dbReference type="Pfam" id="PF00059">
    <property type="entry name" value="Lectin_C"/>
    <property type="match status" value="1"/>
</dbReference>
<dbReference type="InterPro" id="IPR001304">
    <property type="entry name" value="C-type_lectin-like"/>
</dbReference>
<keyword evidence="1" id="KW-0430">Lectin</keyword>
<dbReference type="InterPro" id="IPR033989">
    <property type="entry name" value="CD209-like_CTLD"/>
</dbReference>
<keyword evidence="6" id="KW-1185">Reference proteome</keyword>
<evidence type="ECO:0000256" key="3">
    <source>
        <dbReference type="SAM" id="Phobius"/>
    </source>
</evidence>
<dbReference type="EMBL" id="CADEAL010000272">
    <property type="protein sequence ID" value="CAB1417614.1"/>
    <property type="molecule type" value="Genomic_DNA"/>
</dbReference>
<dbReference type="InterPro" id="IPR050111">
    <property type="entry name" value="C-type_lectin/snaclec_domain"/>
</dbReference>
<protein>
    <recommendedName>
        <fullName evidence="4">C-type lectin domain-containing protein</fullName>
    </recommendedName>
</protein>
<feature type="transmembrane region" description="Helical" evidence="3">
    <location>
        <begin position="32"/>
        <end position="52"/>
    </location>
</feature>
<organism evidence="5 6">
    <name type="scientific">Pleuronectes platessa</name>
    <name type="common">European plaice</name>
    <dbReference type="NCBI Taxonomy" id="8262"/>
    <lineage>
        <taxon>Eukaryota</taxon>
        <taxon>Metazoa</taxon>
        <taxon>Chordata</taxon>
        <taxon>Craniata</taxon>
        <taxon>Vertebrata</taxon>
        <taxon>Euteleostomi</taxon>
        <taxon>Actinopterygii</taxon>
        <taxon>Neopterygii</taxon>
        <taxon>Teleostei</taxon>
        <taxon>Neoteleostei</taxon>
        <taxon>Acanthomorphata</taxon>
        <taxon>Carangaria</taxon>
        <taxon>Pleuronectiformes</taxon>
        <taxon>Pleuronectoidei</taxon>
        <taxon>Pleuronectidae</taxon>
        <taxon>Pleuronectes</taxon>
    </lineage>
</organism>
<dbReference type="InterPro" id="IPR016186">
    <property type="entry name" value="C-type_lectin-like/link_sf"/>
</dbReference>
<dbReference type="SUPFAM" id="SSF56436">
    <property type="entry name" value="C-type lectin-like"/>
    <property type="match status" value="1"/>
</dbReference>
<dbReference type="Gene3D" id="3.10.100.10">
    <property type="entry name" value="Mannose-Binding Protein A, subunit A"/>
    <property type="match status" value="1"/>
</dbReference>
<dbReference type="SMART" id="SM00034">
    <property type="entry name" value="CLECT"/>
    <property type="match status" value="1"/>
</dbReference>
<reference evidence="5" key="1">
    <citation type="submission" date="2020-03" db="EMBL/GenBank/DDBJ databases">
        <authorList>
            <person name="Weist P."/>
        </authorList>
    </citation>
    <scope>NUCLEOTIDE SEQUENCE</scope>
</reference>
<dbReference type="AlphaFoldDB" id="A0A9N7TT16"/>
<evidence type="ECO:0000256" key="1">
    <source>
        <dbReference type="ARBA" id="ARBA00022734"/>
    </source>
</evidence>
<dbReference type="InterPro" id="IPR016187">
    <property type="entry name" value="CTDL_fold"/>
</dbReference>
<dbReference type="PANTHER" id="PTHR22803">
    <property type="entry name" value="MANNOSE, PHOSPHOLIPASE, LECTIN RECEPTOR RELATED"/>
    <property type="match status" value="1"/>
</dbReference>
<evidence type="ECO:0000259" key="4">
    <source>
        <dbReference type="PROSITE" id="PS50041"/>
    </source>
</evidence>
<proteinExistence type="predicted"/>
<evidence type="ECO:0000313" key="5">
    <source>
        <dbReference type="EMBL" id="CAB1417614.1"/>
    </source>
</evidence>
<dbReference type="CDD" id="cd03590">
    <property type="entry name" value="CLECT_DC-SIGN_like"/>
    <property type="match status" value="1"/>
</dbReference>